<organism evidence="7 8">
    <name type="scientific">Streptomyces antioxidans</name>
    <dbReference type="NCBI Taxonomy" id="1507734"/>
    <lineage>
        <taxon>Bacteria</taxon>
        <taxon>Bacillati</taxon>
        <taxon>Actinomycetota</taxon>
        <taxon>Actinomycetes</taxon>
        <taxon>Kitasatosporales</taxon>
        <taxon>Streptomycetaceae</taxon>
        <taxon>Streptomyces</taxon>
    </lineage>
</organism>
<dbReference type="AlphaFoldDB" id="A0A1V4D9X6"/>
<dbReference type="InterPro" id="IPR042099">
    <property type="entry name" value="ANL_N_sf"/>
</dbReference>
<evidence type="ECO:0000256" key="4">
    <source>
        <dbReference type="ARBA" id="ARBA00022553"/>
    </source>
</evidence>
<dbReference type="Pfam" id="PF00501">
    <property type="entry name" value="AMP-binding"/>
    <property type="match status" value="1"/>
</dbReference>
<feature type="domain" description="Carrier" evidence="6">
    <location>
        <begin position="532"/>
        <end position="607"/>
    </location>
</feature>
<dbReference type="NCBIfam" id="TIGR01733">
    <property type="entry name" value="AA-adenyl-dom"/>
    <property type="match status" value="1"/>
</dbReference>
<dbReference type="GO" id="GO:0044550">
    <property type="term" value="P:secondary metabolite biosynthetic process"/>
    <property type="evidence" value="ECO:0007669"/>
    <property type="project" value="TreeGrafter"/>
</dbReference>
<dbReference type="Pfam" id="PF00550">
    <property type="entry name" value="PP-binding"/>
    <property type="match status" value="1"/>
</dbReference>
<dbReference type="Gene3D" id="3.40.50.1820">
    <property type="entry name" value="alpha/beta hydrolase"/>
    <property type="match status" value="1"/>
</dbReference>
<comment type="caution">
    <text evidence="7">The sequence shown here is derived from an EMBL/GenBank/DDBJ whole genome shotgun (WGS) entry which is preliminary data.</text>
</comment>
<gene>
    <name evidence="7" type="ORF">VT50_0207565</name>
</gene>
<comment type="similarity">
    <text evidence="2">Belongs to the ATP-dependent AMP-binding enzyme family.</text>
</comment>
<proteinExistence type="inferred from homology"/>
<dbReference type="PANTHER" id="PTHR45527">
    <property type="entry name" value="NONRIBOSOMAL PEPTIDE SYNTHETASE"/>
    <property type="match status" value="1"/>
</dbReference>
<dbReference type="PANTHER" id="PTHR45527:SF1">
    <property type="entry name" value="FATTY ACID SYNTHASE"/>
    <property type="match status" value="1"/>
</dbReference>
<feature type="region of interest" description="Disordered" evidence="5">
    <location>
        <begin position="606"/>
        <end position="633"/>
    </location>
</feature>
<evidence type="ECO:0000256" key="1">
    <source>
        <dbReference type="ARBA" id="ARBA00001957"/>
    </source>
</evidence>
<dbReference type="PROSITE" id="PS00455">
    <property type="entry name" value="AMP_BINDING"/>
    <property type="match status" value="1"/>
</dbReference>
<dbReference type="GO" id="GO:0005737">
    <property type="term" value="C:cytoplasm"/>
    <property type="evidence" value="ECO:0007669"/>
    <property type="project" value="TreeGrafter"/>
</dbReference>
<dbReference type="InterPro" id="IPR036736">
    <property type="entry name" value="ACP-like_sf"/>
</dbReference>
<reference evidence="7" key="1">
    <citation type="submission" date="2016-12" db="EMBL/GenBank/DDBJ databases">
        <title>Genome sequence of Streptomyces antioxidans MUSC 164.</title>
        <authorList>
            <person name="Lee L.-H."/>
            <person name="Ser H.-L."/>
        </authorList>
    </citation>
    <scope>NUCLEOTIDE SEQUENCE [LARGE SCALE GENOMIC DNA]</scope>
    <source>
        <strain evidence="7">MUSC 164</strain>
    </source>
</reference>
<feature type="compositionally biased region" description="Low complexity" evidence="5">
    <location>
        <begin position="147"/>
        <end position="156"/>
    </location>
</feature>
<dbReference type="FunFam" id="1.10.1200.10:FF:000016">
    <property type="entry name" value="Non-ribosomal peptide synthase"/>
    <property type="match status" value="1"/>
</dbReference>
<dbReference type="Proteomes" id="UP000033615">
    <property type="component" value="Unassembled WGS sequence"/>
</dbReference>
<sequence>MTAAPPGAPDPSSTLPVSSGVSVGELFSRQAENFPELPAVEYGGHRWTYAELARRSRRTARRLRERGVRRGDVVSVTGPRTPELIAAILAVFMAEAVLLPVDPLLPAARRELTESLGAAHWRVRVGHGNSTIEPVTEDSGGGRTAEEPAPSAEEEPAPAAELAGQAGYIFLTSGTTGTPRAVLGSHRGLSHFLQWQRHEFGVGPGDRCAQLTRLSFDVVLRDVLLPLVSGAALCLPERGEDLAPDDVVPWLESRRITLVHAVPTLAHLWLSDTRPRAGAPLRVVFFAGEPLSGALVDRWRSVFPATERVVNLYGPTETTLAVCGHVVDDPAPAGTQPLGRPLPGAQVLILDGHGDPCAAGQPGEIAIRNPFGSLGYLNDPEETERRFVPGPPGDARPGRVFRTGDRGRCGADGRVEFLGRLDHQVKVLGVRVQPEEVTAALLSHPGISAGAVLAHTDPTARTRLEGYYVPLTGARAPTPAEVRAHLRALLPLPLVPATLTAVDRLPTTPRGKLDRKALRSTAEDAPDTAPAPPSDAVEEALAEIWAEVLDLATVNRHDDFFELGGHSLLAARMFSRIKQRLGVRIGLRQLLKAPELSEFAGSVRRTVAGAPHESPIRRLPRPGPASPGTDGQP</sequence>
<keyword evidence="8" id="KW-1185">Reference proteome</keyword>
<evidence type="ECO:0000313" key="7">
    <source>
        <dbReference type="EMBL" id="OPF82385.1"/>
    </source>
</evidence>
<dbReference type="EMBL" id="LAKD02000013">
    <property type="protein sequence ID" value="OPF82385.1"/>
    <property type="molecule type" value="Genomic_DNA"/>
</dbReference>
<dbReference type="CDD" id="cd05930">
    <property type="entry name" value="A_NRPS"/>
    <property type="match status" value="1"/>
</dbReference>
<dbReference type="RefSeq" id="WP_078840607.1">
    <property type="nucleotide sequence ID" value="NZ_LAKD02000013.1"/>
</dbReference>
<dbReference type="SUPFAM" id="SSF47336">
    <property type="entry name" value="ACP-like"/>
    <property type="match status" value="1"/>
</dbReference>
<keyword evidence="3" id="KW-0596">Phosphopantetheine</keyword>
<evidence type="ECO:0000256" key="5">
    <source>
        <dbReference type="SAM" id="MobiDB-lite"/>
    </source>
</evidence>
<dbReference type="InterPro" id="IPR025110">
    <property type="entry name" value="AMP-bd_C"/>
</dbReference>
<dbReference type="OrthoDB" id="4477213at2"/>
<evidence type="ECO:0000256" key="3">
    <source>
        <dbReference type="ARBA" id="ARBA00022450"/>
    </source>
</evidence>
<dbReference type="InterPro" id="IPR029058">
    <property type="entry name" value="AB_hydrolase_fold"/>
</dbReference>
<evidence type="ECO:0000256" key="2">
    <source>
        <dbReference type="ARBA" id="ARBA00006432"/>
    </source>
</evidence>
<dbReference type="InterPro" id="IPR000873">
    <property type="entry name" value="AMP-dep_synth/lig_dom"/>
</dbReference>
<dbReference type="PROSITE" id="PS50075">
    <property type="entry name" value="CARRIER"/>
    <property type="match status" value="1"/>
</dbReference>
<keyword evidence="4" id="KW-0597">Phosphoprotein</keyword>
<accession>A0A1V4D9X6</accession>
<dbReference type="Pfam" id="PF13193">
    <property type="entry name" value="AMP-binding_C"/>
    <property type="match status" value="1"/>
</dbReference>
<dbReference type="GO" id="GO:0031177">
    <property type="term" value="F:phosphopantetheine binding"/>
    <property type="evidence" value="ECO:0007669"/>
    <property type="project" value="TreeGrafter"/>
</dbReference>
<protein>
    <recommendedName>
        <fullName evidence="6">Carrier domain-containing protein</fullName>
    </recommendedName>
</protein>
<feature type="region of interest" description="Disordered" evidence="5">
    <location>
        <begin position="506"/>
        <end position="536"/>
    </location>
</feature>
<dbReference type="InterPro" id="IPR020845">
    <property type="entry name" value="AMP-binding_CS"/>
</dbReference>
<dbReference type="GO" id="GO:0072330">
    <property type="term" value="P:monocarboxylic acid biosynthetic process"/>
    <property type="evidence" value="ECO:0007669"/>
    <property type="project" value="UniProtKB-ARBA"/>
</dbReference>
<dbReference type="InterPro" id="IPR009081">
    <property type="entry name" value="PP-bd_ACP"/>
</dbReference>
<evidence type="ECO:0000313" key="8">
    <source>
        <dbReference type="Proteomes" id="UP000033615"/>
    </source>
</evidence>
<feature type="region of interest" description="Disordered" evidence="5">
    <location>
        <begin position="127"/>
        <end position="156"/>
    </location>
</feature>
<name>A0A1V4D9X6_9ACTN</name>
<comment type="cofactor">
    <cofactor evidence="1">
        <name>pantetheine 4'-phosphate</name>
        <dbReference type="ChEBI" id="CHEBI:47942"/>
    </cofactor>
</comment>
<dbReference type="Gene3D" id="3.40.50.12780">
    <property type="entry name" value="N-terminal domain of ligase-like"/>
    <property type="match status" value="1"/>
</dbReference>
<dbReference type="SUPFAM" id="SSF56801">
    <property type="entry name" value="Acetyl-CoA synthetase-like"/>
    <property type="match status" value="1"/>
</dbReference>
<dbReference type="InterPro" id="IPR010071">
    <property type="entry name" value="AA_adenyl_dom"/>
</dbReference>
<dbReference type="Gene3D" id="3.30.300.30">
    <property type="match status" value="1"/>
</dbReference>
<dbReference type="InterPro" id="IPR045851">
    <property type="entry name" value="AMP-bd_C_sf"/>
</dbReference>
<dbReference type="GO" id="GO:0043041">
    <property type="term" value="P:amino acid activation for nonribosomal peptide biosynthetic process"/>
    <property type="evidence" value="ECO:0007669"/>
    <property type="project" value="TreeGrafter"/>
</dbReference>
<evidence type="ECO:0000259" key="6">
    <source>
        <dbReference type="PROSITE" id="PS50075"/>
    </source>
</evidence>